<name>A0A2S3UKC9_9HYPH</name>
<protein>
    <submittedName>
        <fullName evidence="6">DNA-binding transcriptional LysR family regulator</fullName>
    </submittedName>
</protein>
<reference evidence="6 7" key="1">
    <citation type="submission" date="2018-01" db="EMBL/GenBank/DDBJ databases">
        <title>Genomic Encyclopedia of Archaeal and Bacterial Type Strains, Phase II (KMG-II): from individual species to whole genera.</title>
        <authorList>
            <person name="Goeker M."/>
        </authorList>
    </citation>
    <scope>NUCLEOTIDE SEQUENCE [LARGE SCALE GENOMIC DNA]</scope>
    <source>
        <strain evidence="6 7">DSM 17023</strain>
    </source>
</reference>
<dbReference type="FunFam" id="1.10.10.10:FF:000001">
    <property type="entry name" value="LysR family transcriptional regulator"/>
    <property type="match status" value="1"/>
</dbReference>
<evidence type="ECO:0000256" key="4">
    <source>
        <dbReference type="ARBA" id="ARBA00023163"/>
    </source>
</evidence>
<dbReference type="Proteomes" id="UP000236959">
    <property type="component" value="Unassembled WGS sequence"/>
</dbReference>
<proteinExistence type="inferred from homology"/>
<evidence type="ECO:0000313" key="6">
    <source>
        <dbReference type="EMBL" id="POF28135.1"/>
    </source>
</evidence>
<dbReference type="PRINTS" id="PR00039">
    <property type="entry name" value="HTHLYSR"/>
</dbReference>
<dbReference type="GO" id="GO:0003700">
    <property type="term" value="F:DNA-binding transcription factor activity"/>
    <property type="evidence" value="ECO:0007669"/>
    <property type="project" value="InterPro"/>
</dbReference>
<keyword evidence="2" id="KW-0805">Transcription regulation</keyword>
<evidence type="ECO:0000259" key="5">
    <source>
        <dbReference type="PROSITE" id="PS50931"/>
    </source>
</evidence>
<comment type="similarity">
    <text evidence="1">Belongs to the LysR transcriptional regulatory family.</text>
</comment>
<keyword evidence="7" id="KW-1185">Reference proteome</keyword>
<dbReference type="EMBL" id="PPCN01000017">
    <property type="protein sequence ID" value="POF28135.1"/>
    <property type="molecule type" value="Genomic_DNA"/>
</dbReference>
<comment type="caution">
    <text evidence="6">The sequence shown here is derived from an EMBL/GenBank/DDBJ whole genome shotgun (WGS) entry which is preliminary data.</text>
</comment>
<accession>A0A2S3UKC9</accession>
<dbReference type="Pfam" id="PF03466">
    <property type="entry name" value="LysR_substrate"/>
    <property type="match status" value="1"/>
</dbReference>
<dbReference type="PROSITE" id="PS50931">
    <property type="entry name" value="HTH_LYSR"/>
    <property type="match status" value="1"/>
</dbReference>
<sequence length="299" mass="33307">MAINVTHLRSFFHVASVRSFTKAARAAHVSQPTLTRQIMTLEKAYGIPLLDRTTSRVDLTQEGHQLLDLCQSVFRGLDEIETFLKSQHTRSIRIDAVLCEVVSDILMLAHHGFPQMRFDLRTLPSTEVLDSLLERTTDFGLLTLPPSPPPELEHFLLYRGRLVALVGKSHPWAGRGAISFRELQGQKIILGSRAGESRRLIDRNFELLGVEAQIVQVVDSSELMVDLVERGVGIGVAGGTGLITERLGIGLTFEEETTAIDVHFACRAERLITQPFRAFFGVVKGSIDPFDRKSRAVIR</sequence>
<dbReference type="AlphaFoldDB" id="A0A2S3UKC9"/>
<evidence type="ECO:0000256" key="2">
    <source>
        <dbReference type="ARBA" id="ARBA00023015"/>
    </source>
</evidence>
<feature type="domain" description="HTH lysR-type" evidence="5">
    <location>
        <begin position="3"/>
        <end position="60"/>
    </location>
</feature>
<keyword evidence="3 6" id="KW-0238">DNA-binding</keyword>
<dbReference type="InterPro" id="IPR036390">
    <property type="entry name" value="WH_DNA-bd_sf"/>
</dbReference>
<dbReference type="InterPro" id="IPR050950">
    <property type="entry name" value="HTH-type_LysR_regulators"/>
</dbReference>
<dbReference type="SUPFAM" id="SSF46785">
    <property type="entry name" value="Winged helix' DNA-binding domain"/>
    <property type="match status" value="1"/>
</dbReference>
<dbReference type="Gene3D" id="1.10.10.10">
    <property type="entry name" value="Winged helix-like DNA-binding domain superfamily/Winged helix DNA-binding domain"/>
    <property type="match status" value="1"/>
</dbReference>
<dbReference type="CDD" id="cd05466">
    <property type="entry name" value="PBP2_LTTR_substrate"/>
    <property type="match status" value="1"/>
</dbReference>
<dbReference type="InterPro" id="IPR005119">
    <property type="entry name" value="LysR_subst-bd"/>
</dbReference>
<gene>
    <name evidence="6" type="ORF">CLV41_11769</name>
</gene>
<organism evidence="6 7">
    <name type="scientific">Roseibium marinum</name>
    <dbReference type="NCBI Taxonomy" id="281252"/>
    <lineage>
        <taxon>Bacteria</taxon>
        <taxon>Pseudomonadati</taxon>
        <taxon>Pseudomonadota</taxon>
        <taxon>Alphaproteobacteria</taxon>
        <taxon>Hyphomicrobiales</taxon>
        <taxon>Stappiaceae</taxon>
        <taxon>Roseibium</taxon>
    </lineage>
</organism>
<dbReference type="GO" id="GO:0003677">
    <property type="term" value="F:DNA binding"/>
    <property type="evidence" value="ECO:0007669"/>
    <property type="project" value="UniProtKB-KW"/>
</dbReference>
<evidence type="ECO:0000256" key="1">
    <source>
        <dbReference type="ARBA" id="ARBA00009437"/>
    </source>
</evidence>
<dbReference type="InterPro" id="IPR036388">
    <property type="entry name" value="WH-like_DNA-bd_sf"/>
</dbReference>
<dbReference type="Gene3D" id="3.40.190.290">
    <property type="match status" value="1"/>
</dbReference>
<evidence type="ECO:0000256" key="3">
    <source>
        <dbReference type="ARBA" id="ARBA00023125"/>
    </source>
</evidence>
<dbReference type="GO" id="GO:0005829">
    <property type="term" value="C:cytosol"/>
    <property type="evidence" value="ECO:0007669"/>
    <property type="project" value="TreeGrafter"/>
</dbReference>
<dbReference type="InterPro" id="IPR000847">
    <property type="entry name" value="LysR_HTH_N"/>
</dbReference>
<keyword evidence="4" id="KW-0804">Transcription</keyword>
<evidence type="ECO:0000313" key="7">
    <source>
        <dbReference type="Proteomes" id="UP000236959"/>
    </source>
</evidence>
<dbReference type="SUPFAM" id="SSF53850">
    <property type="entry name" value="Periplasmic binding protein-like II"/>
    <property type="match status" value="1"/>
</dbReference>
<dbReference type="RefSeq" id="WP_268952706.1">
    <property type="nucleotide sequence ID" value="NZ_PPCN01000017.1"/>
</dbReference>
<dbReference type="Pfam" id="PF00126">
    <property type="entry name" value="HTH_1"/>
    <property type="match status" value="1"/>
</dbReference>
<dbReference type="PANTHER" id="PTHR30419">
    <property type="entry name" value="HTH-TYPE TRANSCRIPTIONAL REGULATOR YBHD"/>
    <property type="match status" value="1"/>
</dbReference>